<gene>
    <name evidence="1" type="ORF">D8S85_15730</name>
</gene>
<dbReference type="SUPFAM" id="SSF52141">
    <property type="entry name" value="Uracil-DNA glycosylase-like"/>
    <property type="match status" value="1"/>
</dbReference>
<name>A0A3Q9IPQ3_9BACT</name>
<organism evidence="1 2">
    <name type="scientific">Butyricimonas faecalis</name>
    <dbReference type="NCBI Taxonomy" id="2093856"/>
    <lineage>
        <taxon>Bacteria</taxon>
        <taxon>Pseudomonadati</taxon>
        <taxon>Bacteroidota</taxon>
        <taxon>Bacteroidia</taxon>
        <taxon>Bacteroidales</taxon>
        <taxon>Odoribacteraceae</taxon>
        <taxon>Butyricimonas</taxon>
    </lineage>
</organism>
<keyword evidence="2" id="KW-1185">Reference proteome</keyword>
<dbReference type="Gene3D" id="3.40.470.10">
    <property type="entry name" value="Uracil-DNA glycosylase-like domain"/>
    <property type="match status" value="1"/>
</dbReference>
<dbReference type="OrthoDB" id="1147671at2"/>
<accession>A0A3Q9IPQ3</accession>
<evidence type="ECO:0000313" key="1">
    <source>
        <dbReference type="EMBL" id="AZS30852.1"/>
    </source>
</evidence>
<dbReference type="Proteomes" id="UP000270673">
    <property type="component" value="Chromosome"/>
</dbReference>
<protein>
    <recommendedName>
        <fullName evidence="3">Uracil-DNA glycosylase-like domain-containing protein</fullName>
    </recommendedName>
</protein>
<evidence type="ECO:0008006" key="3">
    <source>
        <dbReference type="Google" id="ProtNLM"/>
    </source>
</evidence>
<dbReference type="AlphaFoldDB" id="A0A3Q9IPQ3"/>
<reference evidence="1 2" key="1">
    <citation type="submission" date="2018-10" db="EMBL/GenBank/DDBJ databases">
        <title>Butyricimonas faecalis sp. nov., isolated from human faeces and emended description of the genus Butyricimonas.</title>
        <authorList>
            <person name="Le Roy T."/>
            <person name="Van der Smissen P."/>
            <person name="Paquot A."/>
            <person name="Delzenne N."/>
            <person name="Muccioli G."/>
            <person name="Collet J.-F."/>
            <person name="Cani P.D."/>
        </authorList>
    </citation>
    <scope>NUCLEOTIDE SEQUENCE [LARGE SCALE GENOMIC DNA]</scope>
    <source>
        <strain evidence="1 2">H184</strain>
    </source>
</reference>
<dbReference type="RefSeq" id="WP_106481411.1">
    <property type="nucleotide sequence ID" value="NZ_CP032819.1"/>
</dbReference>
<dbReference type="EMBL" id="CP032819">
    <property type="protein sequence ID" value="AZS30852.1"/>
    <property type="molecule type" value="Genomic_DNA"/>
</dbReference>
<dbReference type="KEGG" id="buy:D8S85_15730"/>
<sequence length="235" mass="27241">MENQFTQKLNRWLREVADGCHEIVTNPTYNMDMDFYAFQSNVSFQPELMIIGSNPGGNKEYSTMNREQGRERRTANNLGISDHNQFLVNDGWGSMRSLCELFSGPILRPVFEKAVITNIVYFNTGNFQELRKRMNQGGREALQFCVKKNMELIRLVSPKHLLLMGIPARDNLRPYFDKPLQSLLVTPVEKYNLIQETTLNGIPTYCIHHPSRNYKFNTGENQNLKRAVFEKILSK</sequence>
<proteinExistence type="predicted"/>
<evidence type="ECO:0000313" key="2">
    <source>
        <dbReference type="Proteomes" id="UP000270673"/>
    </source>
</evidence>
<dbReference type="InterPro" id="IPR036895">
    <property type="entry name" value="Uracil-DNA_glycosylase-like_sf"/>
</dbReference>